<evidence type="ECO:0000313" key="1">
    <source>
        <dbReference type="EMBL" id="SDG26084.1"/>
    </source>
</evidence>
<accession>A0A1G7STH5</accession>
<dbReference type="GO" id="GO:0016020">
    <property type="term" value="C:membrane"/>
    <property type="evidence" value="ECO:0007669"/>
    <property type="project" value="InterPro"/>
</dbReference>
<dbReference type="RefSeq" id="WP_090020538.1">
    <property type="nucleotide sequence ID" value="NZ_FNCE01000007.1"/>
</dbReference>
<dbReference type="PANTHER" id="PTHR35984">
    <property type="entry name" value="PERIPLASMIC SERINE PROTEASE"/>
    <property type="match status" value="1"/>
</dbReference>
<dbReference type="Pfam" id="PF01972">
    <property type="entry name" value="SDH_protease"/>
    <property type="match status" value="1"/>
</dbReference>
<dbReference type="InterPro" id="IPR002825">
    <property type="entry name" value="Pept_S49_ser-pept_pro"/>
</dbReference>
<dbReference type="AlphaFoldDB" id="A0A1G7STH5"/>
<dbReference type="Gene3D" id="3.90.226.10">
    <property type="entry name" value="2-enoyl-CoA Hydratase, Chain A, domain 1"/>
    <property type="match status" value="1"/>
</dbReference>
<protein>
    <submittedName>
        <fullName evidence="1">Serine dehydrogenase proteinase</fullName>
    </submittedName>
</protein>
<dbReference type="PANTHER" id="PTHR35984:SF1">
    <property type="entry name" value="PERIPLASMIC SERINE PROTEASE"/>
    <property type="match status" value="1"/>
</dbReference>
<dbReference type="InterPro" id="IPR029045">
    <property type="entry name" value="ClpP/crotonase-like_dom_sf"/>
</dbReference>
<evidence type="ECO:0000313" key="2">
    <source>
        <dbReference type="Proteomes" id="UP000199415"/>
    </source>
</evidence>
<name>A0A1G7STH5_9PROT</name>
<dbReference type="EMBL" id="FNCE01000007">
    <property type="protein sequence ID" value="SDG26084.1"/>
    <property type="molecule type" value="Genomic_DNA"/>
</dbReference>
<sequence length="307" mass="35110">MPNWKEVLDEIRDYKIRHQNEADGAINTVRREYVQELSDYTGRNIIAYYSGFLSMPRISGTEIRDEDKNGFMMAVHNLDRERGLDLILHTPGGDIAATESIVHYLRAMFGLNMRVIVPQIAMSSGTMIACACDRIYMGKHSNLGPIDPQINGIPAQGVLEEFRQAYNEITADPQKAYIWQPILDKYAPTFLSQCENAVNWAKSFAYDELRKGMFRNTKNKDDKINKIIEELTDYRGNMAHNKHLPPESCEKIGLKIKRIENDSRLQDLVLTVHHCYMHSISNTAAMKMIENHNGIGVMRQQVESSDN</sequence>
<keyword evidence="2" id="KW-1185">Reference proteome</keyword>
<dbReference type="OrthoDB" id="9806253at2"/>
<gene>
    <name evidence="1" type="ORF">SAMN05216241_107136</name>
</gene>
<dbReference type="SUPFAM" id="SSF52096">
    <property type="entry name" value="ClpP/crotonase"/>
    <property type="match status" value="1"/>
</dbReference>
<reference evidence="1 2" key="1">
    <citation type="submission" date="2016-10" db="EMBL/GenBank/DDBJ databases">
        <authorList>
            <person name="de Groot N.N."/>
        </authorList>
    </citation>
    <scope>NUCLEOTIDE SEQUENCE [LARGE SCALE GENOMIC DNA]</scope>
    <source>
        <strain evidence="1 2">DSM 25584</strain>
    </source>
</reference>
<proteinExistence type="predicted"/>
<organism evidence="1 2">
    <name type="scientific">Limimonas halophila</name>
    <dbReference type="NCBI Taxonomy" id="1082479"/>
    <lineage>
        <taxon>Bacteria</taxon>
        <taxon>Pseudomonadati</taxon>
        <taxon>Pseudomonadota</taxon>
        <taxon>Alphaproteobacteria</taxon>
        <taxon>Rhodospirillales</taxon>
        <taxon>Rhodovibrionaceae</taxon>
        <taxon>Limimonas</taxon>
    </lineage>
</organism>
<dbReference type="Proteomes" id="UP000199415">
    <property type="component" value="Unassembled WGS sequence"/>
</dbReference>